<dbReference type="EMBL" id="KZ293651">
    <property type="protein sequence ID" value="PBK96231.1"/>
    <property type="molecule type" value="Genomic_DNA"/>
</dbReference>
<sequence>MSSSEIMPPLGDEHLIPPYISTYLESNNAPHDTDIEEIKHSLRVICQSLEKAGEDTNDRPRDIETSQKRRAALQETQSKLRSILSPLRRFPAEILSEIFQHAVDRGYSPWETSEGPWSLSHVSCHWRATALTCSGVIWSKLYVGINIGRFDQKDHLSLLRTCLARSRSHNILVDFDYQHPGSSYRDKAVEIIQLLIDNCERWYFFEISNYCPEIYDLLGQVRGHVPNLIYVEIIHGPVSTAAPFTAFELAPKLRSVKMHSGFRVVVGPGNPSLISYEDYRRSPPSDPLESYSTILRPFHQQLQKFTTLTVDTRSPEANSQIIMPQLRHFRGSHRDLFQCVTAPNLETFHLDPVRRQSSATKSLLGVLDLFIRSRCSGISKLALSNIVITTHILDILPLIPALAVLRFQFSNWEGRSAEEDIFRSMFRQMTDEDDVGELKAVPNLREFSFVVIQRHSWNNWYCSTLSFFDRIFLRMLASRVKTLKKVKVIGTIMNGMWYTEDESSFADLIKQGMDISGNDRRPWDFSM</sequence>
<dbReference type="OrthoDB" id="2916199at2759"/>
<dbReference type="AlphaFoldDB" id="A0A2H3DLW9"/>
<keyword evidence="2" id="KW-1185">Reference proteome</keyword>
<dbReference type="Proteomes" id="UP000217790">
    <property type="component" value="Unassembled WGS sequence"/>
</dbReference>
<proteinExistence type="predicted"/>
<dbReference type="InParanoid" id="A0A2H3DLW9"/>
<organism evidence="1 2">
    <name type="scientific">Armillaria gallica</name>
    <name type="common">Bulbous honey fungus</name>
    <name type="synonym">Armillaria bulbosa</name>
    <dbReference type="NCBI Taxonomy" id="47427"/>
    <lineage>
        <taxon>Eukaryota</taxon>
        <taxon>Fungi</taxon>
        <taxon>Dikarya</taxon>
        <taxon>Basidiomycota</taxon>
        <taxon>Agaricomycotina</taxon>
        <taxon>Agaricomycetes</taxon>
        <taxon>Agaricomycetidae</taxon>
        <taxon>Agaricales</taxon>
        <taxon>Marasmiineae</taxon>
        <taxon>Physalacriaceae</taxon>
        <taxon>Armillaria</taxon>
    </lineage>
</organism>
<evidence type="ECO:0000313" key="1">
    <source>
        <dbReference type="EMBL" id="PBK96231.1"/>
    </source>
</evidence>
<name>A0A2H3DLW9_ARMGA</name>
<reference evidence="2" key="1">
    <citation type="journal article" date="2017" name="Nat. Ecol. Evol.">
        <title>Genome expansion and lineage-specific genetic innovations in the forest pathogenic fungi Armillaria.</title>
        <authorList>
            <person name="Sipos G."/>
            <person name="Prasanna A.N."/>
            <person name="Walter M.C."/>
            <person name="O'Connor E."/>
            <person name="Balint B."/>
            <person name="Krizsan K."/>
            <person name="Kiss B."/>
            <person name="Hess J."/>
            <person name="Varga T."/>
            <person name="Slot J."/>
            <person name="Riley R."/>
            <person name="Boka B."/>
            <person name="Rigling D."/>
            <person name="Barry K."/>
            <person name="Lee J."/>
            <person name="Mihaltcheva S."/>
            <person name="LaButti K."/>
            <person name="Lipzen A."/>
            <person name="Waldron R."/>
            <person name="Moloney N.M."/>
            <person name="Sperisen C."/>
            <person name="Kredics L."/>
            <person name="Vagvoelgyi C."/>
            <person name="Patrignani A."/>
            <person name="Fitzpatrick D."/>
            <person name="Nagy I."/>
            <person name="Doyle S."/>
            <person name="Anderson J.B."/>
            <person name="Grigoriev I.V."/>
            <person name="Gueldener U."/>
            <person name="Muensterkoetter M."/>
            <person name="Nagy L.G."/>
        </authorList>
    </citation>
    <scope>NUCLEOTIDE SEQUENCE [LARGE SCALE GENOMIC DNA]</scope>
    <source>
        <strain evidence="2">Ar21-2</strain>
    </source>
</reference>
<protein>
    <recommendedName>
        <fullName evidence="3">F-box domain-containing protein</fullName>
    </recommendedName>
</protein>
<evidence type="ECO:0008006" key="3">
    <source>
        <dbReference type="Google" id="ProtNLM"/>
    </source>
</evidence>
<evidence type="ECO:0000313" key="2">
    <source>
        <dbReference type="Proteomes" id="UP000217790"/>
    </source>
</evidence>
<gene>
    <name evidence="1" type="ORF">ARMGADRAFT_1163724</name>
</gene>
<accession>A0A2H3DLW9</accession>
<dbReference type="OMA" id="WYTEDES"/>